<gene>
    <name evidence="1" type="ORF">OF897_07430</name>
</gene>
<comment type="caution">
    <text evidence="1">The sequence shown here is derived from an EMBL/GenBank/DDBJ whole genome shotgun (WGS) entry which is preliminary data.</text>
</comment>
<proteinExistence type="predicted"/>
<evidence type="ECO:0000313" key="1">
    <source>
        <dbReference type="EMBL" id="MCX8523753.1"/>
    </source>
</evidence>
<accession>A0ABT3XQY6</accession>
<name>A0ABT3XQY6_9FLAO</name>
<dbReference type="EMBL" id="JAOVZW010000008">
    <property type="protein sequence ID" value="MCX8523753.1"/>
    <property type="molecule type" value="Genomic_DNA"/>
</dbReference>
<dbReference type="Proteomes" id="UP001073122">
    <property type="component" value="Unassembled WGS sequence"/>
</dbReference>
<dbReference type="RefSeq" id="WP_267265061.1">
    <property type="nucleotide sequence ID" value="NZ_JAOVZW010000008.1"/>
</dbReference>
<evidence type="ECO:0000313" key="2">
    <source>
        <dbReference type="Proteomes" id="UP001073122"/>
    </source>
</evidence>
<reference evidence="1" key="1">
    <citation type="submission" date="2022-10" db="EMBL/GenBank/DDBJ databases">
        <title>Chryseobacterium sp. nov., a novel bacterial species.</title>
        <authorList>
            <person name="Cao Y."/>
        </authorList>
    </citation>
    <scope>NUCLEOTIDE SEQUENCE</scope>
    <source>
        <strain evidence="1">CCTCC AB2015118</strain>
    </source>
</reference>
<evidence type="ECO:0008006" key="3">
    <source>
        <dbReference type="Google" id="ProtNLM"/>
    </source>
</evidence>
<keyword evidence="2" id="KW-1185">Reference proteome</keyword>
<organism evidence="1 2">
    <name type="scientific">Chryseobacterium formosus</name>
    <dbReference type="NCBI Taxonomy" id="1537363"/>
    <lineage>
        <taxon>Bacteria</taxon>
        <taxon>Pseudomonadati</taxon>
        <taxon>Bacteroidota</taxon>
        <taxon>Flavobacteriia</taxon>
        <taxon>Flavobacteriales</taxon>
        <taxon>Weeksellaceae</taxon>
        <taxon>Chryseobacterium group</taxon>
        <taxon>Chryseobacterium</taxon>
    </lineage>
</organism>
<sequence length="211" mass="24503">MKKSLILGLCVFAQLLFSQEEKKSFVTFSVVKPVVSFAPRIVAGYVHQLNDRAWLGIEAGYGSDGTRLDDRTENNYRGFEIRPEFYYDTKASERIKHFVSFSLFYIEKTQVKTLDEYTTDDGDFRFDRADYMRNKKGFTVSYAPMIPFGRSKSFYFMPKIGIGLANSTIKYDNVINRQEIEDLRINWLSISHFGSTEKNGIVGDFKIVYRF</sequence>
<protein>
    <recommendedName>
        <fullName evidence="3">Outer membrane protein beta-barrel domain-containing protein</fullName>
    </recommendedName>
</protein>